<reference evidence="1" key="1">
    <citation type="submission" date="2018-07" db="EMBL/GenBank/DDBJ databases">
        <title>Comparative genomics of catfishes provides insights into carnivory and benthic adaptation.</title>
        <authorList>
            <person name="Zhang Y."/>
            <person name="Wang D."/>
            <person name="Peng Z."/>
            <person name="Zheng S."/>
            <person name="Shao F."/>
            <person name="Tao W."/>
        </authorList>
    </citation>
    <scope>NUCLEOTIDE SEQUENCE</scope>
    <source>
        <strain evidence="1">Chongqing</strain>
    </source>
</reference>
<accession>A0AAD5FDN2</accession>
<gene>
    <name evidence="1" type="ORF">C0J50_1340</name>
</gene>
<dbReference type="Proteomes" id="UP001205998">
    <property type="component" value="Unassembled WGS sequence"/>
</dbReference>
<dbReference type="AlphaFoldDB" id="A0AAD5FDN2"/>
<sequence>METEKCISLNKAKTDVKNMLLRVLSGVCQRPRLGLYEPLYVSRYHSPDLPSFRTPHQGKGGYWSSPQRYQPSGSTWRNLRRHLLVVPGNTGFSDVMSTNTAGSCRLHHTLVWKYRWLKLKELMRSHRPATTARHPELATFVCYLMNNSDFQSEGAYYARILGHLEMYQPQLDLTS</sequence>
<evidence type="ECO:0000313" key="1">
    <source>
        <dbReference type="EMBL" id="KAI5611699.1"/>
    </source>
</evidence>
<evidence type="ECO:0000313" key="2">
    <source>
        <dbReference type="Proteomes" id="UP001205998"/>
    </source>
</evidence>
<keyword evidence="2" id="KW-1185">Reference proteome</keyword>
<comment type="caution">
    <text evidence="1">The sequence shown here is derived from an EMBL/GenBank/DDBJ whole genome shotgun (WGS) entry which is preliminary data.</text>
</comment>
<organism evidence="1 2">
    <name type="scientific">Silurus asotus</name>
    <name type="common">Amur catfish</name>
    <name type="synonym">Parasilurus asotus</name>
    <dbReference type="NCBI Taxonomy" id="30991"/>
    <lineage>
        <taxon>Eukaryota</taxon>
        <taxon>Metazoa</taxon>
        <taxon>Chordata</taxon>
        <taxon>Craniata</taxon>
        <taxon>Vertebrata</taxon>
        <taxon>Euteleostomi</taxon>
        <taxon>Actinopterygii</taxon>
        <taxon>Neopterygii</taxon>
        <taxon>Teleostei</taxon>
        <taxon>Ostariophysi</taxon>
        <taxon>Siluriformes</taxon>
        <taxon>Siluridae</taxon>
        <taxon>Silurus</taxon>
    </lineage>
</organism>
<protein>
    <submittedName>
        <fullName evidence="1">Uncharacterized protein</fullName>
    </submittedName>
</protein>
<dbReference type="EMBL" id="MU565024">
    <property type="protein sequence ID" value="KAI5611699.1"/>
    <property type="molecule type" value="Genomic_DNA"/>
</dbReference>
<name>A0AAD5FDN2_SILAS</name>
<proteinExistence type="predicted"/>